<sequence length="284" mass="32460">MKKIQIFIQLKNISILCYKELLVTLSLTFVFLGLLHYSVSAQTKQEVYLFTTPWYESNGGRVRLSITSPSFSTIRNGVIEIVLKPGWKTYWRNPGNSGMAPFFNFQQQVSYEIFYPIPQLYETENEWSIGYKNEVLLPFTISHTSSNLTGSLTLGLCNKICFPFTVNFNFSPSIQNNKQLPLSLLKKAQDALPHTTHHELKINARKETNTLFIKIQNKKKIIPISLFLDGKEMQIGPAKKVSDTVEYTLFSAPIYFTSKTTNKTVFYTVSFKDYALSGTFIVPL</sequence>
<dbReference type="AlphaFoldDB" id="A0A067W904"/>
<evidence type="ECO:0000313" key="3">
    <source>
        <dbReference type="EMBL" id="KEC55371.1"/>
    </source>
</evidence>
<dbReference type="Proteomes" id="UP000027015">
    <property type="component" value="Unassembled WGS sequence"/>
</dbReference>
<evidence type="ECO:0000259" key="2">
    <source>
        <dbReference type="Pfam" id="PF11412"/>
    </source>
</evidence>
<evidence type="ECO:0000256" key="1">
    <source>
        <dbReference type="SAM" id="Phobius"/>
    </source>
</evidence>
<name>A0A067W904_9HYPH</name>
<comment type="caution">
    <text evidence="3">The sequence shown here is derived from an EMBL/GenBank/DDBJ whole genome shotgun (WGS) entry which is preliminary data.</text>
</comment>
<accession>A0A067W904</accession>
<dbReference type="Pfam" id="PF11412">
    <property type="entry name" value="DsbD_N"/>
    <property type="match status" value="1"/>
</dbReference>
<proteinExistence type="predicted"/>
<reference evidence="3 4" key="1">
    <citation type="submission" date="2012-04" db="EMBL/GenBank/DDBJ databases">
        <title>The Genome Sequence of Bartonella koehlerae C-29.</title>
        <authorList>
            <consortium name="The Broad Institute Genome Sequencing Platform"/>
            <consortium name="The Broad Institute Genome Sequencing Center for Infectious Disease"/>
            <person name="Feldgarden M."/>
            <person name="Kirby J."/>
            <person name="Kosoy M."/>
            <person name="Birtles R."/>
            <person name="Probert W.S."/>
            <person name="Chiaraviglio L."/>
            <person name="Walker B."/>
            <person name="Young S.K."/>
            <person name="Zeng Q."/>
            <person name="Gargeya S."/>
            <person name="Fitzgerald M."/>
            <person name="Haas B."/>
            <person name="Abouelleil A."/>
            <person name="Alvarado L."/>
            <person name="Arachchi H.M."/>
            <person name="Berlin A.M."/>
            <person name="Chapman S.B."/>
            <person name="Goldberg J."/>
            <person name="Griggs A."/>
            <person name="Gujja S."/>
            <person name="Hansen M."/>
            <person name="Howarth C."/>
            <person name="Imamovic A."/>
            <person name="Larimer J."/>
            <person name="McCowen C."/>
            <person name="Montmayeur A."/>
            <person name="Murphy C."/>
            <person name="Neiman D."/>
            <person name="Pearson M."/>
            <person name="Priest M."/>
            <person name="Roberts A."/>
            <person name="Saif S."/>
            <person name="Shea T."/>
            <person name="Sisk P."/>
            <person name="Sykes S."/>
            <person name="Wortman J."/>
            <person name="Nusbaum C."/>
            <person name="Birren B."/>
        </authorList>
    </citation>
    <scope>NUCLEOTIDE SEQUENCE [LARGE SCALE GENOMIC DNA]</scope>
    <source>
        <strain evidence="3 4">C-29</strain>
    </source>
</reference>
<dbReference type="HOGENOM" id="CLU_952070_0_0_5"/>
<evidence type="ECO:0000313" key="4">
    <source>
        <dbReference type="Proteomes" id="UP000027015"/>
    </source>
</evidence>
<dbReference type="OrthoDB" id="9811036at2"/>
<keyword evidence="1" id="KW-1133">Transmembrane helix</keyword>
<dbReference type="PATRIC" id="fig|1134510.3.peg.758"/>
<feature type="domain" description="Thiol:disulfide interchange protein DsbD N-terminal" evidence="2">
    <location>
        <begin position="77"/>
        <end position="166"/>
    </location>
</feature>
<dbReference type="EMBL" id="AHPL01000007">
    <property type="protein sequence ID" value="KEC55371.1"/>
    <property type="molecule type" value="Genomic_DNA"/>
</dbReference>
<keyword evidence="1" id="KW-0472">Membrane</keyword>
<dbReference type="RefSeq" id="WP_034458726.1">
    <property type="nucleotide sequence ID" value="NZ_CADEAH010000001.1"/>
</dbReference>
<keyword evidence="1" id="KW-0812">Transmembrane</keyword>
<feature type="transmembrane region" description="Helical" evidence="1">
    <location>
        <begin position="21"/>
        <end position="39"/>
    </location>
</feature>
<dbReference type="eggNOG" id="COG4233">
    <property type="taxonomic scope" value="Bacteria"/>
</dbReference>
<dbReference type="STRING" id="1134510.O9A_00651"/>
<keyword evidence="4" id="KW-1185">Reference proteome</keyword>
<protein>
    <recommendedName>
        <fullName evidence="2">Thiol:disulfide interchange protein DsbD N-terminal domain-containing protein</fullName>
    </recommendedName>
</protein>
<gene>
    <name evidence="3" type="ORF">O9A_00651</name>
</gene>
<organism evidence="3 4">
    <name type="scientific">Bartonella koehlerae C-29</name>
    <dbReference type="NCBI Taxonomy" id="1134510"/>
    <lineage>
        <taxon>Bacteria</taxon>
        <taxon>Pseudomonadati</taxon>
        <taxon>Pseudomonadota</taxon>
        <taxon>Alphaproteobacteria</taxon>
        <taxon>Hyphomicrobiales</taxon>
        <taxon>Bartonellaceae</taxon>
        <taxon>Bartonella</taxon>
    </lineage>
</organism>
<dbReference type="InterPro" id="IPR028250">
    <property type="entry name" value="DsbDN"/>
</dbReference>